<evidence type="ECO:0000313" key="4">
    <source>
        <dbReference type="Proteomes" id="UP000002015"/>
    </source>
</evidence>
<dbReference type="AlphaFoldDB" id="A8FR22"/>
<dbReference type="eggNOG" id="COG0745">
    <property type="taxonomic scope" value="Bacteria"/>
</dbReference>
<organism evidence="3 4">
    <name type="scientific">Shewanella sediminis (strain HAW-EB3)</name>
    <dbReference type="NCBI Taxonomy" id="425104"/>
    <lineage>
        <taxon>Bacteria</taxon>
        <taxon>Pseudomonadati</taxon>
        <taxon>Pseudomonadota</taxon>
        <taxon>Gammaproteobacteria</taxon>
        <taxon>Alteromonadales</taxon>
        <taxon>Shewanellaceae</taxon>
        <taxon>Shewanella</taxon>
    </lineage>
</organism>
<keyword evidence="4" id="KW-1185">Reference proteome</keyword>
<name>A8FR22_SHESH</name>
<dbReference type="PROSITE" id="PS50110">
    <property type="entry name" value="RESPONSE_REGULATORY"/>
    <property type="match status" value="1"/>
</dbReference>
<sequence>MRILIADDDKVSRNINRDILSLSGSVDAVVNGAEAVQIFKTALHENDPYELICLDISMPFFDGMYALEEIRSLERAKMISPEKSVKIVMVTSSSDRRDILNVRGKCNGYLLKPLSTGSMEKLLNRFKELKH</sequence>
<evidence type="ECO:0000313" key="3">
    <source>
        <dbReference type="EMBL" id="ABV35295.1"/>
    </source>
</evidence>
<reference evidence="3 4" key="1">
    <citation type="submission" date="2007-08" db="EMBL/GenBank/DDBJ databases">
        <title>Complete sequence of Shewanella sediminis HAW-EB3.</title>
        <authorList>
            <consortium name="US DOE Joint Genome Institute"/>
            <person name="Copeland A."/>
            <person name="Lucas S."/>
            <person name="Lapidus A."/>
            <person name="Barry K."/>
            <person name="Glavina del Rio T."/>
            <person name="Dalin E."/>
            <person name="Tice H."/>
            <person name="Pitluck S."/>
            <person name="Chertkov O."/>
            <person name="Brettin T."/>
            <person name="Bruce D."/>
            <person name="Detter J.C."/>
            <person name="Han C."/>
            <person name="Schmutz J."/>
            <person name="Larimer F."/>
            <person name="Land M."/>
            <person name="Hauser L."/>
            <person name="Kyrpides N."/>
            <person name="Kim E."/>
            <person name="Zhao J.-S."/>
            <person name="Richardson P."/>
        </authorList>
    </citation>
    <scope>NUCLEOTIDE SEQUENCE [LARGE SCALE GENOMIC DNA]</scope>
    <source>
        <strain evidence="3 4">HAW-EB3</strain>
    </source>
</reference>
<dbReference type="HOGENOM" id="CLU_000445_69_12_6"/>
<dbReference type="STRING" id="425104.Ssed_0684"/>
<dbReference type="KEGG" id="sse:Ssed_0684"/>
<dbReference type="EMBL" id="CP000821">
    <property type="protein sequence ID" value="ABV35295.1"/>
    <property type="molecule type" value="Genomic_DNA"/>
</dbReference>
<proteinExistence type="predicted"/>
<dbReference type="SMART" id="SM00448">
    <property type="entry name" value="REC"/>
    <property type="match status" value="1"/>
</dbReference>
<evidence type="ECO:0000256" key="1">
    <source>
        <dbReference type="PROSITE-ProRule" id="PRU00169"/>
    </source>
</evidence>
<dbReference type="Proteomes" id="UP000002015">
    <property type="component" value="Chromosome"/>
</dbReference>
<dbReference type="PANTHER" id="PTHR43228:SF1">
    <property type="entry name" value="TWO-COMPONENT RESPONSE REGULATOR ARR22"/>
    <property type="match status" value="1"/>
</dbReference>
<keyword evidence="1" id="KW-0597">Phosphoprotein</keyword>
<dbReference type="InterPro" id="IPR011006">
    <property type="entry name" value="CheY-like_superfamily"/>
</dbReference>
<dbReference type="RefSeq" id="WP_012141032.1">
    <property type="nucleotide sequence ID" value="NC_009831.1"/>
</dbReference>
<dbReference type="PANTHER" id="PTHR43228">
    <property type="entry name" value="TWO-COMPONENT RESPONSE REGULATOR"/>
    <property type="match status" value="1"/>
</dbReference>
<feature type="modified residue" description="4-aspartylphosphate" evidence="1">
    <location>
        <position position="55"/>
    </location>
</feature>
<dbReference type="InterPro" id="IPR052048">
    <property type="entry name" value="ST_Response_Regulator"/>
</dbReference>
<protein>
    <submittedName>
        <fullName evidence="3">Chemotaxis protein CheY</fullName>
    </submittedName>
</protein>
<dbReference type="SUPFAM" id="SSF52172">
    <property type="entry name" value="CheY-like"/>
    <property type="match status" value="1"/>
</dbReference>
<evidence type="ECO:0000259" key="2">
    <source>
        <dbReference type="PROSITE" id="PS50110"/>
    </source>
</evidence>
<feature type="domain" description="Response regulatory" evidence="2">
    <location>
        <begin position="2"/>
        <end position="127"/>
    </location>
</feature>
<gene>
    <name evidence="3" type="ordered locus">Ssed_0684</name>
</gene>
<accession>A8FR22</accession>
<dbReference type="Gene3D" id="3.40.50.2300">
    <property type="match status" value="1"/>
</dbReference>
<dbReference type="CDD" id="cd17546">
    <property type="entry name" value="REC_hyHK_CKI1_RcsC-like"/>
    <property type="match status" value="1"/>
</dbReference>
<dbReference type="Pfam" id="PF00072">
    <property type="entry name" value="Response_reg"/>
    <property type="match status" value="1"/>
</dbReference>
<dbReference type="GO" id="GO:0000160">
    <property type="term" value="P:phosphorelay signal transduction system"/>
    <property type="evidence" value="ECO:0007669"/>
    <property type="project" value="InterPro"/>
</dbReference>
<dbReference type="OrthoDB" id="9790466at2"/>
<dbReference type="InterPro" id="IPR001789">
    <property type="entry name" value="Sig_transdc_resp-reg_receiver"/>
</dbReference>